<dbReference type="EMBL" id="CP016286">
    <property type="protein sequence ID" value="ANP88258.1"/>
    <property type="molecule type" value="Genomic_DNA"/>
</dbReference>
<evidence type="ECO:0000313" key="2">
    <source>
        <dbReference type="Proteomes" id="UP000092691"/>
    </source>
</evidence>
<organism evidence="1 2">
    <name type="scientific">Rhizobium leguminosarum</name>
    <dbReference type="NCBI Taxonomy" id="384"/>
    <lineage>
        <taxon>Bacteria</taxon>
        <taxon>Pseudomonadati</taxon>
        <taxon>Pseudomonadota</taxon>
        <taxon>Alphaproteobacteria</taxon>
        <taxon>Hyphomicrobiales</taxon>
        <taxon>Rhizobiaceae</taxon>
        <taxon>Rhizobium/Agrobacterium group</taxon>
        <taxon>Rhizobium</taxon>
    </lineage>
</organism>
<evidence type="ECO:0000313" key="1">
    <source>
        <dbReference type="EMBL" id="ANP88258.1"/>
    </source>
</evidence>
<dbReference type="AlphaFoldDB" id="A0A1B1CES2"/>
<protein>
    <submittedName>
        <fullName evidence="1">Uncharacterized protein</fullName>
    </submittedName>
</protein>
<dbReference type="RefSeq" id="WP_065282094.1">
    <property type="nucleotide sequence ID" value="NZ_CP016286.1"/>
</dbReference>
<gene>
    <name evidence="1" type="ORF">BA011_22650</name>
</gene>
<name>A0A1B1CES2_RHILE</name>
<dbReference type="Proteomes" id="UP000092691">
    <property type="component" value="Chromosome"/>
</dbReference>
<sequence>MISLDLYHNEKARFDRAFFILQPSFRGRIVVGKDIADEVERAADQDARRLPFSKLISARSTLLQLLMTTVN</sequence>
<reference evidence="1 2" key="1">
    <citation type="submission" date="2016-06" db="EMBL/GenBank/DDBJ databases">
        <title>Microsymbionts genomes from the relict species Vavilovia formosa.</title>
        <authorList>
            <person name="Chirak E."/>
            <person name="Kimeklis A."/>
            <person name="Andronov E."/>
        </authorList>
    </citation>
    <scope>NUCLEOTIDE SEQUENCE [LARGE SCALE GENOMIC DNA]</scope>
    <source>
        <strain evidence="1 2">Vaf10</strain>
    </source>
</reference>
<accession>A0A1B1CES2</accession>
<proteinExistence type="predicted"/>